<dbReference type="AlphaFoldDB" id="A0A480AN55"/>
<evidence type="ECO:0000256" key="3">
    <source>
        <dbReference type="ARBA" id="ARBA00022827"/>
    </source>
</evidence>
<evidence type="ECO:0000256" key="1">
    <source>
        <dbReference type="ARBA" id="ARBA00001974"/>
    </source>
</evidence>
<dbReference type="NCBIfam" id="TIGR03169">
    <property type="entry name" value="Nterm_to_SelD"/>
    <property type="match status" value="1"/>
</dbReference>
<dbReference type="EMBL" id="BJCL01000003">
    <property type="protein sequence ID" value="GCL62813.1"/>
    <property type="molecule type" value="Genomic_DNA"/>
</dbReference>
<dbReference type="InterPro" id="IPR036188">
    <property type="entry name" value="FAD/NAD-bd_sf"/>
</dbReference>
<dbReference type="Gene3D" id="3.50.50.100">
    <property type="match status" value="1"/>
</dbReference>
<dbReference type="PANTHER" id="PTHR42913:SF9">
    <property type="entry name" value="SLR1591 PROTEIN"/>
    <property type="match status" value="1"/>
</dbReference>
<proteinExistence type="predicted"/>
<organism evidence="7 8">
    <name type="scientific">Pseudaquabacterium pictum</name>
    <dbReference type="NCBI Taxonomy" id="2315236"/>
    <lineage>
        <taxon>Bacteria</taxon>
        <taxon>Pseudomonadati</taxon>
        <taxon>Pseudomonadota</taxon>
        <taxon>Betaproteobacteria</taxon>
        <taxon>Burkholderiales</taxon>
        <taxon>Sphaerotilaceae</taxon>
        <taxon>Pseudaquabacterium</taxon>
    </lineage>
</organism>
<dbReference type="PANTHER" id="PTHR42913">
    <property type="entry name" value="APOPTOSIS-INDUCING FACTOR 1"/>
    <property type="match status" value="1"/>
</dbReference>
<feature type="domain" description="FAD/NAD(P)-binding" evidence="6">
    <location>
        <begin position="4"/>
        <end position="297"/>
    </location>
</feature>
<evidence type="ECO:0000256" key="4">
    <source>
        <dbReference type="ARBA" id="ARBA00023002"/>
    </source>
</evidence>
<dbReference type="Pfam" id="PF07992">
    <property type="entry name" value="Pyr_redox_2"/>
    <property type="match status" value="1"/>
</dbReference>
<accession>A0A480AN55</accession>
<dbReference type="GO" id="GO:0003955">
    <property type="term" value="F:NAD(P)H dehydrogenase (quinone) activity"/>
    <property type="evidence" value="ECO:0007669"/>
    <property type="project" value="TreeGrafter"/>
</dbReference>
<keyword evidence="2" id="KW-0285">Flavoprotein</keyword>
<evidence type="ECO:0000313" key="8">
    <source>
        <dbReference type="Proteomes" id="UP000301751"/>
    </source>
</evidence>
<reference evidence="8" key="1">
    <citation type="submission" date="2019-03" db="EMBL/GenBank/DDBJ databases">
        <title>Aquabacterium pictum sp.nov., the first bacteriochlorophyll a-containing freshwater bacterium in the genus Aquabacterium of the class Betaproteobacteria.</title>
        <authorList>
            <person name="Hirose S."/>
            <person name="Tank M."/>
            <person name="Hara E."/>
            <person name="Tamaki H."/>
            <person name="Takaichi S."/>
            <person name="Haruta S."/>
            <person name="Hanada S."/>
        </authorList>
    </citation>
    <scope>NUCLEOTIDE SEQUENCE [LARGE SCALE GENOMIC DNA]</scope>
    <source>
        <strain evidence="8">W35</strain>
    </source>
</reference>
<sequence>MKRLVLAGAGHAHALVLRALVRQPMPGVEVVVISPEPLAPYSGMVPGWLSGHYRFDEIAIDFPPLAAAAGARWCRDEIHALDPARRQLRLADGSTLDYDVLSLNVGSTLQPPPAEHAQMLPLRPLAMLHRRYENLLERWARAPADRPFVVTAVGGGAAGFEALLAVLTRLRALRPDHPVHGSLLTRGTRLLPGLAPAARRAAQRALDRAGVTVQFGSGWCTSVDRSDVVLWATGAEAHGWQRDPARRGSLAVDEQGFVRIDELLRSVSHPQVFATGDCASWSGQALPKAGVHAVRMGPVLAGNLRAALRVPAAAGDLRVHRPQRHFLALLATGDGRAIASRGPFGAEGAWAWRLKDCIDRRFLQQFVATQATPPNASQPAKTLNPLADVSARHSGESP</sequence>
<evidence type="ECO:0000313" key="7">
    <source>
        <dbReference type="EMBL" id="GCL62813.1"/>
    </source>
</evidence>
<feature type="region of interest" description="Disordered" evidence="5">
    <location>
        <begin position="370"/>
        <end position="398"/>
    </location>
</feature>
<dbReference type="InterPro" id="IPR017584">
    <property type="entry name" value="Pyridine_nucleo_diS_OxRdtase_N"/>
</dbReference>
<evidence type="ECO:0000256" key="2">
    <source>
        <dbReference type="ARBA" id="ARBA00022630"/>
    </source>
</evidence>
<keyword evidence="4" id="KW-0560">Oxidoreductase</keyword>
<comment type="caution">
    <text evidence="7">The sequence shown here is derived from an EMBL/GenBank/DDBJ whole genome shotgun (WGS) entry which is preliminary data.</text>
</comment>
<dbReference type="InterPro" id="IPR023753">
    <property type="entry name" value="FAD/NAD-binding_dom"/>
</dbReference>
<dbReference type="InterPro" id="IPR051169">
    <property type="entry name" value="NADH-Q_oxidoreductase"/>
</dbReference>
<comment type="cofactor">
    <cofactor evidence="1">
        <name>FAD</name>
        <dbReference type="ChEBI" id="CHEBI:57692"/>
    </cofactor>
</comment>
<keyword evidence="3" id="KW-0274">FAD</keyword>
<dbReference type="OrthoDB" id="9767928at2"/>
<protein>
    <submittedName>
        <fullName evidence="7">Pyridine nucleotide-disulfide oxidoreductase</fullName>
    </submittedName>
</protein>
<name>A0A480AN55_9BURK</name>
<feature type="compositionally biased region" description="Polar residues" evidence="5">
    <location>
        <begin position="370"/>
        <end position="381"/>
    </location>
</feature>
<dbReference type="SUPFAM" id="SSF51905">
    <property type="entry name" value="FAD/NAD(P)-binding domain"/>
    <property type="match status" value="2"/>
</dbReference>
<evidence type="ECO:0000256" key="5">
    <source>
        <dbReference type="SAM" id="MobiDB-lite"/>
    </source>
</evidence>
<gene>
    <name evidence="7" type="ORF">AQPW35_18940</name>
</gene>
<dbReference type="Proteomes" id="UP000301751">
    <property type="component" value="Unassembled WGS sequence"/>
</dbReference>
<evidence type="ECO:0000259" key="6">
    <source>
        <dbReference type="Pfam" id="PF07992"/>
    </source>
</evidence>
<keyword evidence="8" id="KW-1185">Reference proteome</keyword>
<dbReference type="GO" id="GO:0019646">
    <property type="term" value="P:aerobic electron transport chain"/>
    <property type="evidence" value="ECO:0007669"/>
    <property type="project" value="TreeGrafter"/>
</dbReference>